<keyword evidence="2" id="KW-1185">Reference proteome</keyword>
<sequence>MPPARLFRLFQVCAIEDTDCRAGDESLTLTPEAEKCACGAAEISPGAQRYPRVVGRPTVTQSTGSS</sequence>
<accession>A0AAQ4DT82</accession>
<dbReference type="Proteomes" id="UP001321473">
    <property type="component" value="Unassembled WGS sequence"/>
</dbReference>
<proteinExistence type="predicted"/>
<name>A0AAQ4DT82_AMBAM</name>
<evidence type="ECO:0000313" key="2">
    <source>
        <dbReference type="Proteomes" id="UP001321473"/>
    </source>
</evidence>
<comment type="caution">
    <text evidence="1">The sequence shown here is derived from an EMBL/GenBank/DDBJ whole genome shotgun (WGS) entry which is preliminary data.</text>
</comment>
<dbReference type="AlphaFoldDB" id="A0AAQ4DT82"/>
<organism evidence="1 2">
    <name type="scientific">Amblyomma americanum</name>
    <name type="common">Lone star tick</name>
    <dbReference type="NCBI Taxonomy" id="6943"/>
    <lineage>
        <taxon>Eukaryota</taxon>
        <taxon>Metazoa</taxon>
        <taxon>Ecdysozoa</taxon>
        <taxon>Arthropoda</taxon>
        <taxon>Chelicerata</taxon>
        <taxon>Arachnida</taxon>
        <taxon>Acari</taxon>
        <taxon>Parasitiformes</taxon>
        <taxon>Ixodida</taxon>
        <taxon>Ixodoidea</taxon>
        <taxon>Ixodidae</taxon>
        <taxon>Amblyomminae</taxon>
        <taxon>Amblyomma</taxon>
    </lineage>
</organism>
<evidence type="ECO:0000313" key="1">
    <source>
        <dbReference type="EMBL" id="KAK8765672.1"/>
    </source>
</evidence>
<reference evidence="1 2" key="1">
    <citation type="journal article" date="2023" name="Arcadia Sci">
        <title>De novo assembly of a long-read Amblyomma americanum tick genome.</title>
        <authorList>
            <person name="Chou S."/>
            <person name="Poskanzer K.E."/>
            <person name="Rollins M."/>
            <person name="Thuy-Boun P.S."/>
        </authorList>
    </citation>
    <scope>NUCLEOTIDE SEQUENCE [LARGE SCALE GENOMIC DNA]</scope>
    <source>
        <strain evidence="1">F_SG_1</strain>
        <tissue evidence="1">Salivary glands</tissue>
    </source>
</reference>
<gene>
    <name evidence="1" type="ORF">V5799_031721</name>
</gene>
<dbReference type="EMBL" id="JARKHS020027139">
    <property type="protein sequence ID" value="KAK8765672.1"/>
    <property type="molecule type" value="Genomic_DNA"/>
</dbReference>
<protein>
    <submittedName>
        <fullName evidence="1">Uncharacterized protein</fullName>
    </submittedName>
</protein>